<feature type="domain" description="DJ-1/PfpI" evidence="1">
    <location>
        <begin position="3"/>
        <end position="163"/>
    </location>
</feature>
<keyword evidence="3" id="KW-1185">Reference proteome</keyword>
<dbReference type="AlphaFoldDB" id="A0A6G6WDM3"/>
<dbReference type="Pfam" id="PF01965">
    <property type="entry name" value="DJ-1_PfpI"/>
    <property type="match status" value="1"/>
</dbReference>
<reference evidence="2 3" key="1">
    <citation type="submission" date="2020-02" db="EMBL/GenBank/DDBJ databases">
        <title>Full genome sequence of Nocardioides sp. R-3366.</title>
        <authorList>
            <person name="Im W.-T."/>
        </authorList>
    </citation>
    <scope>NUCLEOTIDE SEQUENCE [LARGE SCALE GENOMIC DNA]</scope>
    <source>
        <strain evidence="2 3">R-3366</strain>
    </source>
</reference>
<dbReference type="EMBL" id="CP049257">
    <property type="protein sequence ID" value="QIG43253.1"/>
    <property type="molecule type" value="Genomic_DNA"/>
</dbReference>
<evidence type="ECO:0000259" key="1">
    <source>
        <dbReference type="Pfam" id="PF01965"/>
    </source>
</evidence>
<dbReference type="InterPro" id="IPR029062">
    <property type="entry name" value="Class_I_gatase-like"/>
</dbReference>
<dbReference type="CDD" id="cd03139">
    <property type="entry name" value="GATase1_PfpI_2"/>
    <property type="match status" value="1"/>
</dbReference>
<dbReference type="InterPro" id="IPR002818">
    <property type="entry name" value="DJ-1/PfpI"/>
</dbReference>
<protein>
    <submittedName>
        <fullName evidence="2">DJ-1/PfpI family protein</fullName>
    </submittedName>
</protein>
<dbReference type="Proteomes" id="UP000502996">
    <property type="component" value="Chromosome"/>
</dbReference>
<dbReference type="GO" id="GO:0006355">
    <property type="term" value="P:regulation of DNA-templated transcription"/>
    <property type="evidence" value="ECO:0007669"/>
    <property type="project" value="TreeGrafter"/>
</dbReference>
<evidence type="ECO:0000313" key="3">
    <source>
        <dbReference type="Proteomes" id="UP000502996"/>
    </source>
</evidence>
<organism evidence="2 3">
    <name type="scientific">Nocardioides anomalus</name>
    <dbReference type="NCBI Taxonomy" id="2712223"/>
    <lineage>
        <taxon>Bacteria</taxon>
        <taxon>Bacillati</taxon>
        <taxon>Actinomycetota</taxon>
        <taxon>Actinomycetes</taxon>
        <taxon>Propionibacteriales</taxon>
        <taxon>Nocardioidaceae</taxon>
        <taxon>Nocardioides</taxon>
    </lineage>
</organism>
<dbReference type="InterPro" id="IPR052158">
    <property type="entry name" value="INH-QAR"/>
</dbReference>
<proteinExistence type="predicted"/>
<sequence length="229" mass="23537">MLVAVVLYDRMTALDAVGPLEVLRFLPEVRIELVAEAAGPVRTDSPLTLTATTSYDACPAPDVVVVPGGPGTAEALGSPLVPWLRQVHAGTTWTTSVCSGSLLLAHAGLLEGAPAASHFAVLDLLPHLGAAASTERVVVDEQHHVMTAAGVSSGLDMALLLAEHLSDRTTAEAVQLVVEYDPRPHVDAGTLAKASPEVVARAVELGRPHGAVPESFAAPLSGPSAPAPR</sequence>
<dbReference type="KEGG" id="nano:G5V58_11235"/>
<dbReference type="RefSeq" id="WP_165232412.1">
    <property type="nucleotide sequence ID" value="NZ_CP049257.1"/>
</dbReference>
<name>A0A6G6WDM3_9ACTN</name>
<dbReference type="PANTHER" id="PTHR43130">
    <property type="entry name" value="ARAC-FAMILY TRANSCRIPTIONAL REGULATOR"/>
    <property type="match status" value="1"/>
</dbReference>
<gene>
    <name evidence="2" type="ORF">G5V58_11235</name>
</gene>
<dbReference type="Gene3D" id="3.40.50.880">
    <property type="match status" value="1"/>
</dbReference>
<evidence type="ECO:0000313" key="2">
    <source>
        <dbReference type="EMBL" id="QIG43253.1"/>
    </source>
</evidence>
<dbReference type="PANTHER" id="PTHR43130:SF2">
    <property type="entry name" value="DJ-1_PFPI DOMAIN-CONTAINING PROTEIN"/>
    <property type="match status" value="1"/>
</dbReference>
<accession>A0A6G6WDM3</accession>
<dbReference type="SUPFAM" id="SSF52317">
    <property type="entry name" value="Class I glutamine amidotransferase-like"/>
    <property type="match status" value="1"/>
</dbReference>